<dbReference type="AlphaFoldDB" id="A0A563EQZ2"/>
<name>A0A563EQZ2_9PSEU</name>
<comment type="caution">
    <text evidence="3">The sequence shown here is derived from an EMBL/GenBank/DDBJ whole genome shotgun (WGS) entry which is preliminary data.</text>
</comment>
<feature type="domain" description="DUF4232" evidence="2">
    <location>
        <begin position="52"/>
        <end position="184"/>
    </location>
</feature>
<dbReference type="OrthoDB" id="485007at2"/>
<keyword evidence="1" id="KW-0732">Signal</keyword>
<proteinExistence type="predicted"/>
<dbReference type="InterPro" id="IPR025326">
    <property type="entry name" value="DUF4232"/>
</dbReference>
<reference evidence="3 4" key="1">
    <citation type="submission" date="2019-07" db="EMBL/GenBank/DDBJ databases">
        <title>Lentzea xizangensis sp. nov., isolated from Qinghai-Tibetan Plateau Soils.</title>
        <authorList>
            <person name="Huang J."/>
        </authorList>
    </citation>
    <scope>NUCLEOTIDE SEQUENCE [LARGE SCALE GENOMIC DNA]</scope>
    <source>
        <strain evidence="3 4">FXJ1.1311</strain>
    </source>
</reference>
<protein>
    <submittedName>
        <fullName evidence="3">DUF4232 domain-containing protein</fullName>
    </submittedName>
</protein>
<gene>
    <name evidence="3" type="ORF">FKR81_22355</name>
</gene>
<evidence type="ECO:0000256" key="1">
    <source>
        <dbReference type="SAM" id="SignalP"/>
    </source>
</evidence>
<dbReference type="PROSITE" id="PS51257">
    <property type="entry name" value="PROKAR_LIPOPROTEIN"/>
    <property type="match status" value="1"/>
</dbReference>
<dbReference type="EMBL" id="VOBR01000014">
    <property type="protein sequence ID" value="TWP49976.1"/>
    <property type="molecule type" value="Genomic_DNA"/>
</dbReference>
<organism evidence="3 4">
    <name type="scientific">Lentzea tibetensis</name>
    <dbReference type="NCBI Taxonomy" id="2591470"/>
    <lineage>
        <taxon>Bacteria</taxon>
        <taxon>Bacillati</taxon>
        <taxon>Actinomycetota</taxon>
        <taxon>Actinomycetes</taxon>
        <taxon>Pseudonocardiales</taxon>
        <taxon>Pseudonocardiaceae</taxon>
        <taxon>Lentzea</taxon>
    </lineage>
</organism>
<feature type="signal peptide" evidence="1">
    <location>
        <begin position="1"/>
        <end position="24"/>
    </location>
</feature>
<evidence type="ECO:0000313" key="4">
    <source>
        <dbReference type="Proteomes" id="UP000316639"/>
    </source>
</evidence>
<feature type="chain" id="PRO_5022213321" evidence="1">
    <location>
        <begin position="25"/>
        <end position="187"/>
    </location>
</feature>
<sequence>MTRRVLACGLVVFALATAACGERAQPAAGSLSVSSLPPTTSTSPAAPVVSRCDAAVLKGEITPTDSGAGNRYGKLFVTNSGAAPCTLNGYSGLQLLAEDDSAVPTKLERVATPGPTPLELAPSGKAAANLHWSVVPAGAEPVDQPCQPEARKAAAIPPDDTKPMSLTWDYGPVCGGGRIEISAFYPA</sequence>
<dbReference type="Proteomes" id="UP000316639">
    <property type="component" value="Unassembled WGS sequence"/>
</dbReference>
<evidence type="ECO:0000313" key="3">
    <source>
        <dbReference type="EMBL" id="TWP49976.1"/>
    </source>
</evidence>
<accession>A0A563EQZ2</accession>
<dbReference type="Pfam" id="PF14016">
    <property type="entry name" value="DUF4232"/>
    <property type="match status" value="1"/>
</dbReference>
<dbReference type="RefSeq" id="WP_146354076.1">
    <property type="nucleotide sequence ID" value="NZ_VOBR01000014.1"/>
</dbReference>
<evidence type="ECO:0000259" key="2">
    <source>
        <dbReference type="Pfam" id="PF14016"/>
    </source>
</evidence>
<keyword evidence="4" id="KW-1185">Reference proteome</keyword>